<gene>
    <name evidence="2" type="ORF">THAOC_37107</name>
</gene>
<feature type="compositionally biased region" description="Basic and acidic residues" evidence="1">
    <location>
        <begin position="400"/>
        <end position="415"/>
    </location>
</feature>
<feature type="region of interest" description="Disordered" evidence="1">
    <location>
        <begin position="154"/>
        <end position="173"/>
    </location>
</feature>
<evidence type="ECO:0000313" key="2">
    <source>
        <dbReference type="EMBL" id="EJK44360.1"/>
    </source>
</evidence>
<dbReference type="AlphaFoldDB" id="K0QZ69"/>
<accession>K0QZ69</accession>
<proteinExistence type="predicted"/>
<evidence type="ECO:0000256" key="1">
    <source>
        <dbReference type="SAM" id="MobiDB-lite"/>
    </source>
</evidence>
<name>K0QZ69_THAOC</name>
<protein>
    <submittedName>
        <fullName evidence="2">Uncharacterized protein</fullName>
    </submittedName>
</protein>
<dbReference type="Proteomes" id="UP000266841">
    <property type="component" value="Unassembled WGS sequence"/>
</dbReference>
<evidence type="ECO:0000313" key="3">
    <source>
        <dbReference type="Proteomes" id="UP000266841"/>
    </source>
</evidence>
<feature type="compositionally biased region" description="Polar residues" evidence="1">
    <location>
        <begin position="493"/>
        <end position="503"/>
    </location>
</feature>
<feature type="region of interest" description="Disordered" evidence="1">
    <location>
        <begin position="202"/>
        <end position="457"/>
    </location>
</feature>
<feature type="non-terminal residue" evidence="2">
    <location>
        <position position="1"/>
    </location>
</feature>
<feature type="compositionally biased region" description="Basic and acidic residues" evidence="1">
    <location>
        <begin position="65"/>
        <end position="91"/>
    </location>
</feature>
<keyword evidence="3" id="KW-1185">Reference proteome</keyword>
<organism evidence="2 3">
    <name type="scientific">Thalassiosira oceanica</name>
    <name type="common">Marine diatom</name>
    <dbReference type="NCBI Taxonomy" id="159749"/>
    <lineage>
        <taxon>Eukaryota</taxon>
        <taxon>Sar</taxon>
        <taxon>Stramenopiles</taxon>
        <taxon>Ochrophyta</taxon>
        <taxon>Bacillariophyta</taxon>
        <taxon>Coscinodiscophyceae</taxon>
        <taxon>Thalassiosirophycidae</taxon>
        <taxon>Thalassiosirales</taxon>
        <taxon>Thalassiosiraceae</taxon>
        <taxon>Thalassiosira</taxon>
    </lineage>
</organism>
<feature type="region of interest" description="Disordered" evidence="1">
    <location>
        <begin position="493"/>
        <end position="532"/>
    </location>
</feature>
<comment type="caution">
    <text evidence="2">The sequence shown here is derived from an EMBL/GenBank/DDBJ whole genome shotgun (WGS) entry which is preliminary data.</text>
</comment>
<feature type="compositionally biased region" description="Low complexity" evidence="1">
    <location>
        <begin position="518"/>
        <end position="532"/>
    </location>
</feature>
<feature type="compositionally biased region" description="Basic and acidic residues" evidence="1">
    <location>
        <begin position="369"/>
        <end position="392"/>
    </location>
</feature>
<feature type="compositionally biased region" description="Basic and acidic residues" evidence="1">
    <location>
        <begin position="338"/>
        <end position="347"/>
    </location>
</feature>
<feature type="region of interest" description="Disordered" evidence="1">
    <location>
        <begin position="1"/>
        <end position="92"/>
    </location>
</feature>
<feature type="compositionally biased region" description="Basic and acidic residues" evidence="1">
    <location>
        <begin position="210"/>
        <end position="231"/>
    </location>
</feature>
<feature type="compositionally biased region" description="Basic and acidic residues" evidence="1">
    <location>
        <begin position="261"/>
        <end position="275"/>
    </location>
</feature>
<dbReference type="EMBL" id="AGNL01049800">
    <property type="protein sequence ID" value="EJK44360.1"/>
    <property type="molecule type" value="Genomic_DNA"/>
</dbReference>
<reference evidence="2 3" key="1">
    <citation type="journal article" date="2012" name="Genome Biol.">
        <title>Genome and low-iron response of an oceanic diatom adapted to chronic iron limitation.</title>
        <authorList>
            <person name="Lommer M."/>
            <person name="Specht M."/>
            <person name="Roy A.S."/>
            <person name="Kraemer L."/>
            <person name="Andreson R."/>
            <person name="Gutowska M.A."/>
            <person name="Wolf J."/>
            <person name="Bergner S.V."/>
            <person name="Schilhabel M.B."/>
            <person name="Klostermeier U.C."/>
            <person name="Beiko R.G."/>
            <person name="Rosenstiel P."/>
            <person name="Hippler M."/>
            <person name="Laroche J."/>
        </authorList>
    </citation>
    <scope>NUCLEOTIDE SEQUENCE [LARGE SCALE GENOMIC DNA]</scope>
    <source>
        <strain evidence="2 3">CCMP1005</strain>
    </source>
</reference>
<sequence length="642" mass="69203">PVVEVPRVPPTRGTPAEERRGERPPVAVPGPVSSTTDAPGGEGTRGTVDGGRPPGPDEEGAPRSQGHEDVRRAGILERPRGRQGRDDRLPVEVRAGGVQHGVDESPVDFDAVFPVFLAPHPPREPAELRLVRDHERAALQQLAVHVPVLPPRVEQDRHARPPRGPREAEVDGRRDLALQHQEGVGRHEAVEVAVRHVVEVGPAVGVGPPGDHRADLPVRQDEHVSSPRRDALAPPRRRRVDARPGQRALEGRPGGIVAEPPQERRPHVVSREPRRGNGLVTPLATRDVLPRPPSGEQRQVLPRGREPAHGQEGVGVDAPGDQYRHRIGGGAGGEAQECDERADRRDGAGNAAAGPQCCFSPRVLPPRRTPREDDVCHEQDRRDEDRDAEGEVRGYQVDALDERRTPGTVVRETRRPPAAPPAEAGQPRRPRPEAAQSGAPEGRPQDGPRGDPPVPPHRLEIVQAFEWAMAPSFVRPPVLPPPLDLLRGQCPLTQASNQPATGPTGQGHGPAQGKNCAVSASAPSPVGSSRSGSDCPIFAWDAMRRDACFGAGAGSAVLTVVPDRLTKWPVGKPSAWGSRNGPQNGPGGPVMRAIVEIRLWPPSETALRSAKRDRGRRSMYLDVVVRMGRKVASWRALAEVYK</sequence>